<protein>
    <submittedName>
        <fullName evidence="5">UpxY family transcription antiterminator</fullName>
    </submittedName>
</protein>
<keyword evidence="1" id="KW-0889">Transcription antitermination</keyword>
<comment type="caution">
    <text evidence="5">The sequence shown here is derived from an EMBL/GenBank/DDBJ whole genome shotgun (WGS) entry which is preliminary data.</text>
</comment>
<dbReference type="PANTHER" id="PTHR30265:SF4">
    <property type="entry name" value="KOW MOTIF FAMILY PROTEIN, EXPRESSED"/>
    <property type="match status" value="1"/>
</dbReference>
<dbReference type="CDD" id="cd09895">
    <property type="entry name" value="NGN_SP_UpxY"/>
    <property type="match status" value="1"/>
</dbReference>
<dbReference type="Pfam" id="PF02357">
    <property type="entry name" value="NusG"/>
    <property type="match status" value="1"/>
</dbReference>
<keyword evidence="3" id="KW-0804">Transcription</keyword>
<reference evidence="5 6" key="1">
    <citation type="journal article" date="2019" name="Nat. Med.">
        <title>A library of human gut bacterial isolates paired with longitudinal multiomics data enables mechanistic microbiome research.</title>
        <authorList>
            <person name="Poyet M."/>
            <person name="Groussin M."/>
            <person name="Gibbons S.M."/>
            <person name="Avila-Pacheco J."/>
            <person name="Jiang X."/>
            <person name="Kearney S.M."/>
            <person name="Perrotta A.R."/>
            <person name="Berdy B."/>
            <person name="Zhao S."/>
            <person name="Lieberman T.D."/>
            <person name="Swanson P.K."/>
            <person name="Smith M."/>
            <person name="Roesemann S."/>
            <person name="Alexander J.E."/>
            <person name="Rich S.A."/>
            <person name="Livny J."/>
            <person name="Vlamakis H."/>
            <person name="Clish C."/>
            <person name="Bullock K."/>
            <person name="Deik A."/>
            <person name="Scott J."/>
            <person name="Pierce K.A."/>
            <person name="Xavier R.J."/>
            <person name="Alm E.J."/>
        </authorList>
    </citation>
    <scope>NUCLEOTIDE SEQUENCE [LARGE SCALE GENOMIC DNA]</scope>
    <source>
        <strain evidence="5 6">BIOML-A10</strain>
    </source>
</reference>
<dbReference type="PANTHER" id="PTHR30265">
    <property type="entry name" value="RHO-INTERACTING TRANSCRIPTION TERMINATION FACTOR NUSG"/>
    <property type="match status" value="1"/>
</dbReference>
<dbReference type="SUPFAM" id="SSF82679">
    <property type="entry name" value="N-utilization substance G protein NusG, N-terminal domain"/>
    <property type="match status" value="1"/>
</dbReference>
<accession>A0A7J4XCJ4</accession>
<dbReference type="InterPro" id="IPR008991">
    <property type="entry name" value="Translation_prot_SH3-like_sf"/>
</dbReference>
<evidence type="ECO:0000259" key="4">
    <source>
        <dbReference type="Pfam" id="PF02357"/>
    </source>
</evidence>
<dbReference type="GO" id="GO:0006354">
    <property type="term" value="P:DNA-templated transcription elongation"/>
    <property type="evidence" value="ECO:0007669"/>
    <property type="project" value="InterPro"/>
</dbReference>
<dbReference type="AlphaFoldDB" id="A0A7J4XCJ4"/>
<proteinExistence type="predicted"/>
<dbReference type="SUPFAM" id="SSF50104">
    <property type="entry name" value="Translation proteins SH3-like domain"/>
    <property type="match status" value="1"/>
</dbReference>
<dbReference type="InterPro" id="IPR006645">
    <property type="entry name" value="NGN-like_dom"/>
</dbReference>
<dbReference type="InterPro" id="IPR043425">
    <property type="entry name" value="NusG-like"/>
</dbReference>
<organism evidence="5 6">
    <name type="scientific">Bacteroides salyersiae</name>
    <dbReference type="NCBI Taxonomy" id="291644"/>
    <lineage>
        <taxon>Bacteria</taxon>
        <taxon>Pseudomonadati</taxon>
        <taxon>Bacteroidota</taxon>
        <taxon>Bacteroidia</taxon>
        <taxon>Bacteroidales</taxon>
        <taxon>Bacteroidaceae</taxon>
        <taxon>Bacteroides</taxon>
    </lineage>
</organism>
<name>A0A7J4XCJ4_9BACE</name>
<sequence length="184" mass="21126">MNKSTGLAWYALRITYSRELAFKQYLDDRNIENFIPMRYEYVVKGERKIRKLVPVVHNLVFVYASRLQIDEMKTTAGTQLPIRYIMDRETNQPITIPETQMRSFIAVAGSHDQQVVYLDPTTITFKKGERVRVTGGLFEGVEGEFVRVKGDRRVVVSIQGVMAIATAFIHPSLIEPVNLNMVEK</sequence>
<feature type="domain" description="NusG-like N-terminal" evidence="4">
    <location>
        <begin position="8"/>
        <end position="104"/>
    </location>
</feature>
<dbReference type="GeneID" id="93116805"/>
<evidence type="ECO:0000313" key="5">
    <source>
        <dbReference type="EMBL" id="KAA3757259.1"/>
    </source>
</evidence>
<dbReference type="NCBIfam" id="NF033644">
    <property type="entry name" value="antiterm_UpxY"/>
    <property type="match status" value="1"/>
</dbReference>
<evidence type="ECO:0000256" key="3">
    <source>
        <dbReference type="ARBA" id="ARBA00023163"/>
    </source>
</evidence>
<dbReference type="InterPro" id="IPR036735">
    <property type="entry name" value="NGN_dom_sf"/>
</dbReference>
<dbReference type="EMBL" id="VWMK01000035">
    <property type="protein sequence ID" value="KAA3757259.1"/>
    <property type="molecule type" value="Genomic_DNA"/>
</dbReference>
<keyword evidence="2" id="KW-0805">Transcription regulation</keyword>
<dbReference type="Proteomes" id="UP000422221">
    <property type="component" value="Unassembled WGS sequence"/>
</dbReference>
<gene>
    <name evidence="5" type="ORF">F3F73_22485</name>
</gene>
<dbReference type="Gene3D" id="3.30.70.940">
    <property type="entry name" value="NusG, N-terminal domain"/>
    <property type="match status" value="1"/>
</dbReference>
<evidence type="ECO:0000313" key="6">
    <source>
        <dbReference type="Proteomes" id="UP000422221"/>
    </source>
</evidence>
<evidence type="ECO:0000256" key="1">
    <source>
        <dbReference type="ARBA" id="ARBA00022814"/>
    </source>
</evidence>
<dbReference type="GO" id="GO:0031564">
    <property type="term" value="P:transcription antitermination"/>
    <property type="evidence" value="ECO:0007669"/>
    <property type="project" value="UniProtKB-KW"/>
</dbReference>
<evidence type="ECO:0000256" key="2">
    <source>
        <dbReference type="ARBA" id="ARBA00023015"/>
    </source>
</evidence>
<dbReference type="RefSeq" id="WP_005923288.1">
    <property type="nucleotide sequence ID" value="NZ_CABKSE010000001.1"/>
</dbReference>